<dbReference type="RefSeq" id="WP_046153954.1">
    <property type="nucleotide sequence ID" value="NZ_CP191272.1"/>
</dbReference>
<feature type="signal peptide" evidence="2">
    <location>
        <begin position="1"/>
        <end position="25"/>
    </location>
</feature>
<evidence type="ECO:0000313" key="4">
    <source>
        <dbReference type="Proteomes" id="UP000033618"/>
    </source>
</evidence>
<evidence type="ECO:0000313" key="3">
    <source>
        <dbReference type="EMBL" id="KKB61709.1"/>
    </source>
</evidence>
<feature type="compositionally biased region" description="Low complexity" evidence="1">
    <location>
        <begin position="238"/>
        <end position="298"/>
    </location>
</feature>
<name>A0A0F5JVQ6_9BURK</name>
<dbReference type="OrthoDB" id="8588389at2"/>
<feature type="chain" id="PRO_5002490652" description="Lipoprotein" evidence="2">
    <location>
        <begin position="26"/>
        <end position="298"/>
    </location>
</feature>
<sequence length="298" mass="29895">MSPRRLFAAIPWAVPVALSSLALLAGCGSSQKPFQPDLFSTNISPYAHTFNATSAQACEAARRAVLSQGYTTSTSTSDTVDATKGFQPSAENHVSVSFHIVCTPSESSSSASVLYVNAVQDNYALKKSDTSASVGLSVLGSVSLPIRSNNDSMVKISSQTIPPGLFYERFFGLVDHYLKTVVRATPVSDADVISNRLAPLASPKLGNAEPVPVVIGTTPSTTDTIAPLPTPAPPPITQPAAGTPNAAPASSAPASAATSASSASAPAVPAATAAAPTASSAASGVAAASSPTAPSAAK</sequence>
<feature type="region of interest" description="Disordered" evidence="1">
    <location>
        <begin position="217"/>
        <end position="298"/>
    </location>
</feature>
<evidence type="ECO:0000256" key="2">
    <source>
        <dbReference type="SAM" id="SignalP"/>
    </source>
</evidence>
<proteinExistence type="predicted"/>
<dbReference type="PATRIC" id="fig|28092.6.peg.5093"/>
<accession>A0A0F5JVQ6</accession>
<reference evidence="3 4" key="1">
    <citation type="submission" date="2015-03" db="EMBL/GenBank/DDBJ databases">
        <title>Draft Genome Sequence of Burkholderia andropogonis type strain ICMP2807, isolated from Sorghum bicolor.</title>
        <authorList>
            <person name="Lopes-Santos L."/>
            <person name="Castro D.B."/>
            <person name="Ottoboni L.M."/>
            <person name="Park D."/>
            <person name="Weirc B.S."/>
            <person name="Destefano S.A."/>
        </authorList>
    </citation>
    <scope>NUCLEOTIDE SEQUENCE [LARGE SCALE GENOMIC DNA]</scope>
    <source>
        <strain evidence="3 4">ICMP2807</strain>
    </source>
</reference>
<comment type="caution">
    <text evidence="3">The sequence shown here is derived from an EMBL/GenBank/DDBJ whole genome shotgun (WGS) entry which is preliminary data.</text>
</comment>
<organism evidence="3 4">
    <name type="scientific">Robbsia andropogonis</name>
    <dbReference type="NCBI Taxonomy" id="28092"/>
    <lineage>
        <taxon>Bacteria</taxon>
        <taxon>Pseudomonadati</taxon>
        <taxon>Pseudomonadota</taxon>
        <taxon>Betaproteobacteria</taxon>
        <taxon>Burkholderiales</taxon>
        <taxon>Burkholderiaceae</taxon>
        <taxon>Robbsia</taxon>
    </lineage>
</organism>
<keyword evidence="2" id="KW-0732">Signal</keyword>
<dbReference type="AlphaFoldDB" id="A0A0F5JVQ6"/>
<gene>
    <name evidence="3" type="ORF">WM40_21640</name>
</gene>
<dbReference type="Pfam" id="PF10001">
    <property type="entry name" value="DUF2242"/>
    <property type="match status" value="1"/>
</dbReference>
<dbReference type="PROSITE" id="PS51257">
    <property type="entry name" value="PROKAR_LIPOPROTEIN"/>
    <property type="match status" value="1"/>
</dbReference>
<protein>
    <recommendedName>
        <fullName evidence="5">Lipoprotein</fullName>
    </recommendedName>
</protein>
<evidence type="ECO:0000256" key="1">
    <source>
        <dbReference type="SAM" id="MobiDB-lite"/>
    </source>
</evidence>
<feature type="compositionally biased region" description="Pro residues" evidence="1">
    <location>
        <begin position="228"/>
        <end position="237"/>
    </location>
</feature>
<evidence type="ECO:0008006" key="5">
    <source>
        <dbReference type="Google" id="ProtNLM"/>
    </source>
</evidence>
<keyword evidence="4" id="KW-1185">Reference proteome</keyword>
<dbReference type="Proteomes" id="UP000033618">
    <property type="component" value="Unassembled WGS sequence"/>
</dbReference>
<dbReference type="EMBL" id="LAQU01000034">
    <property type="protein sequence ID" value="KKB61709.1"/>
    <property type="molecule type" value="Genomic_DNA"/>
</dbReference>
<dbReference type="InterPro" id="IPR018718">
    <property type="entry name" value="DUF2242"/>
</dbReference>